<dbReference type="InterPro" id="IPR003841">
    <property type="entry name" value="Na/Pi_transpt"/>
</dbReference>
<accession>A0ABT4JTA1</accession>
<keyword evidence="5 6" id="KW-0472">Membrane</keyword>
<dbReference type="Pfam" id="PF01895">
    <property type="entry name" value="PhoU"/>
    <property type="match status" value="1"/>
</dbReference>
<comment type="caution">
    <text evidence="8">The sequence shown here is derived from an EMBL/GenBank/DDBJ whole genome shotgun (WGS) entry which is preliminary data.</text>
</comment>
<evidence type="ECO:0000256" key="6">
    <source>
        <dbReference type="SAM" id="Phobius"/>
    </source>
</evidence>
<dbReference type="Proteomes" id="UP001149719">
    <property type="component" value="Unassembled WGS sequence"/>
</dbReference>
<dbReference type="NCBIfam" id="NF037997">
    <property type="entry name" value="Na_Pi_symport"/>
    <property type="match status" value="1"/>
</dbReference>
<protein>
    <submittedName>
        <fullName evidence="8">Na/Pi cotransporter family protein</fullName>
    </submittedName>
</protein>
<keyword evidence="9" id="KW-1185">Reference proteome</keyword>
<dbReference type="EMBL" id="JAPUBN010000013">
    <property type="protein sequence ID" value="MCZ2721630.1"/>
    <property type="molecule type" value="Genomic_DNA"/>
</dbReference>
<evidence type="ECO:0000313" key="8">
    <source>
        <dbReference type="EMBL" id="MCZ2721630.1"/>
    </source>
</evidence>
<feature type="transmembrane region" description="Helical" evidence="6">
    <location>
        <begin position="129"/>
        <end position="152"/>
    </location>
</feature>
<name>A0ABT4JTA1_9GAMM</name>
<reference evidence="8" key="1">
    <citation type="submission" date="2022-12" db="EMBL/GenBank/DDBJ databases">
        <title>Marinomonas 15G1-11 sp. nov, isolated from marine algae.</title>
        <authorList>
            <person name="Butt M."/>
            <person name="Choi D.G."/>
            <person name="Kim J.M."/>
            <person name="Lee J.K."/>
            <person name="Baek J.H."/>
            <person name="Jeon C.O."/>
        </authorList>
    </citation>
    <scope>NUCLEOTIDE SEQUENCE</scope>
    <source>
        <strain evidence="8">15G1-11</strain>
    </source>
</reference>
<feature type="transmembrane region" description="Helical" evidence="6">
    <location>
        <begin position="211"/>
        <end position="231"/>
    </location>
</feature>
<feature type="transmembrane region" description="Helical" evidence="6">
    <location>
        <begin position="172"/>
        <end position="199"/>
    </location>
</feature>
<keyword evidence="2" id="KW-1003">Cell membrane</keyword>
<dbReference type="InterPro" id="IPR026022">
    <property type="entry name" value="PhoU_dom"/>
</dbReference>
<dbReference type="InterPro" id="IPR038078">
    <property type="entry name" value="PhoU-like_sf"/>
</dbReference>
<evidence type="ECO:0000259" key="7">
    <source>
        <dbReference type="Pfam" id="PF01895"/>
    </source>
</evidence>
<dbReference type="Pfam" id="PF02690">
    <property type="entry name" value="Na_Pi_cotrans"/>
    <property type="match status" value="1"/>
</dbReference>
<evidence type="ECO:0000256" key="2">
    <source>
        <dbReference type="ARBA" id="ARBA00022475"/>
    </source>
</evidence>
<organism evidence="8 9">
    <name type="scientific">Marinomonas phaeophyticola</name>
    <dbReference type="NCBI Taxonomy" id="3004091"/>
    <lineage>
        <taxon>Bacteria</taxon>
        <taxon>Pseudomonadati</taxon>
        <taxon>Pseudomonadota</taxon>
        <taxon>Gammaproteobacteria</taxon>
        <taxon>Oceanospirillales</taxon>
        <taxon>Oceanospirillaceae</taxon>
        <taxon>Marinomonas</taxon>
    </lineage>
</organism>
<evidence type="ECO:0000313" key="9">
    <source>
        <dbReference type="Proteomes" id="UP001149719"/>
    </source>
</evidence>
<evidence type="ECO:0000256" key="3">
    <source>
        <dbReference type="ARBA" id="ARBA00022692"/>
    </source>
</evidence>
<dbReference type="Gene3D" id="1.20.58.220">
    <property type="entry name" value="Phosphate transport system protein phou homolog 2, domain 2"/>
    <property type="match status" value="1"/>
</dbReference>
<dbReference type="SUPFAM" id="SSF109755">
    <property type="entry name" value="PhoU-like"/>
    <property type="match status" value="1"/>
</dbReference>
<sequence>MYELIQLAGAIALLLWAIRMVRTGFERAYKSRLENAIRMMTKRRLQATTLGAIAAAAFQSGTAVVLLAAGFVATGALGLIPALALSVGAEIGSSLMAMLLSFDLSLLSPILLLVGYITFQKSHKRKHKYWGRILMGLGLLLLALSLVANTTSNMRSGEGMVFLTDILAHDPFLTLFLLAIFTWLVHSSLAVILIITHLVLDGAIAFDTSMIMVLGANIGGALPALSSGWGVGAKGRLVIIGNLIIRSMAVVIGLLIYLINQTGWLPLESIGLASPMIFHVTINIINGAIFLCMLSFWAEFLKKYISPNRSLDEAIHKPMSSVYLSQDDINHPVRAMANVTNETLRIADIAYQMLENSPKTFRNSKHINRVKELDDDIDNIHREVTYYLSAIKNIKTASDDHAKWQDAFNFVTNLEHVGDIIDASLMVLARKKHKDNIRFSEQGESELRALFLELLEIFRLAQAVYVSKNPDLATELIDAKHIYRNKLAMCREQHTGRIRDQIPDTLSSIQIHMDILRDLQRICSLLVATAYPIIKRYKQETNNI</sequence>
<feature type="transmembrane region" description="Helical" evidence="6">
    <location>
        <begin position="280"/>
        <end position="298"/>
    </location>
</feature>
<feature type="transmembrane region" description="Helical" evidence="6">
    <location>
        <begin position="93"/>
        <end position="117"/>
    </location>
</feature>
<comment type="subcellular location">
    <subcellularLocation>
        <location evidence="1">Cell membrane</location>
        <topology evidence="1">Multi-pass membrane protein</topology>
    </subcellularLocation>
</comment>
<evidence type="ECO:0000256" key="5">
    <source>
        <dbReference type="ARBA" id="ARBA00023136"/>
    </source>
</evidence>
<dbReference type="RefSeq" id="WP_269124554.1">
    <property type="nucleotide sequence ID" value="NZ_JAPUBN010000013.1"/>
</dbReference>
<feature type="transmembrane region" description="Helical" evidence="6">
    <location>
        <begin position="6"/>
        <end position="25"/>
    </location>
</feature>
<feature type="domain" description="PhoU" evidence="7">
    <location>
        <begin position="344"/>
        <end position="421"/>
    </location>
</feature>
<dbReference type="PANTHER" id="PTHR10010">
    <property type="entry name" value="SOLUTE CARRIER FAMILY 34 SODIUM PHOSPHATE , MEMBER 2-RELATED"/>
    <property type="match status" value="1"/>
</dbReference>
<gene>
    <name evidence="8" type="ORF">O1D97_08170</name>
</gene>
<feature type="transmembrane region" description="Helical" evidence="6">
    <location>
        <begin position="237"/>
        <end position="259"/>
    </location>
</feature>
<keyword evidence="3 6" id="KW-0812">Transmembrane</keyword>
<evidence type="ECO:0000256" key="4">
    <source>
        <dbReference type="ARBA" id="ARBA00022989"/>
    </source>
</evidence>
<keyword evidence="4 6" id="KW-1133">Transmembrane helix</keyword>
<evidence type="ECO:0000256" key="1">
    <source>
        <dbReference type="ARBA" id="ARBA00004651"/>
    </source>
</evidence>
<proteinExistence type="predicted"/>
<dbReference type="PANTHER" id="PTHR10010:SF46">
    <property type="entry name" value="SODIUM-DEPENDENT PHOSPHATE TRANSPORT PROTEIN 2B"/>
    <property type="match status" value="1"/>
</dbReference>